<dbReference type="GO" id="GO:0051015">
    <property type="term" value="F:actin filament binding"/>
    <property type="evidence" value="ECO:0007669"/>
    <property type="project" value="TreeGrafter"/>
</dbReference>
<dbReference type="GO" id="GO:0035091">
    <property type="term" value="F:phosphatidylinositol binding"/>
    <property type="evidence" value="ECO:0007669"/>
    <property type="project" value="TreeGrafter"/>
</dbReference>
<evidence type="ECO:0000256" key="1">
    <source>
        <dbReference type="SAM" id="MobiDB-lite"/>
    </source>
</evidence>
<sequence length="269" mass="27466">MGGVGAGGQFGAELTDFVFVLTTDAAVKTFMQSGSLTLGGNISMAVGPVGRSAEASGLVGTKGAAGVFAYSKTRGLYGGLTVEGGVLVERADANKKFYGRKIHAKELLTGTVPSPSEAEVLLKVLNGTFFQFGSAESEGQAEPTDSAESADRAGEAESAEVPAPSSEPQNVEPQQSAHSTSEAPSSAAIEHEQQAARDAGANTTDIPTSEPNQQQPAATDEPAHADTAPTEPAPAEPAPAEPTPAEPTPAEASTHPKEISEDHENTQKK</sequence>
<feature type="compositionally biased region" description="Basic and acidic residues" evidence="1">
    <location>
        <begin position="254"/>
        <end position="269"/>
    </location>
</feature>
<dbReference type="EMBL" id="JAPZBQ010000002">
    <property type="protein sequence ID" value="KAJ5345134.1"/>
    <property type="molecule type" value="Genomic_DNA"/>
</dbReference>
<protein>
    <recommendedName>
        <fullName evidence="2">Ysc84 actin-binding domain-containing protein</fullName>
    </recommendedName>
</protein>
<dbReference type="AlphaFoldDB" id="A0A9W9QUG2"/>
<dbReference type="InterPro" id="IPR051702">
    <property type="entry name" value="SH3_domain_YSC84-like"/>
</dbReference>
<dbReference type="GO" id="GO:0030479">
    <property type="term" value="C:actin cortical patch"/>
    <property type="evidence" value="ECO:0007669"/>
    <property type="project" value="TreeGrafter"/>
</dbReference>
<feature type="region of interest" description="Disordered" evidence="1">
    <location>
        <begin position="135"/>
        <end position="269"/>
    </location>
</feature>
<dbReference type="Proteomes" id="UP001147695">
    <property type="component" value="Unassembled WGS sequence"/>
</dbReference>
<dbReference type="Pfam" id="PF04366">
    <property type="entry name" value="Ysc84"/>
    <property type="match status" value="1"/>
</dbReference>
<comment type="caution">
    <text evidence="3">The sequence shown here is derived from an EMBL/GenBank/DDBJ whole genome shotgun (WGS) entry which is preliminary data.</text>
</comment>
<name>A0A9W9QUG2_PENBR</name>
<evidence type="ECO:0000259" key="2">
    <source>
        <dbReference type="Pfam" id="PF04366"/>
    </source>
</evidence>
<feature type="compositionally biased region" description="Polar residues" evidence="1">
    <location>
        <begin position="201"/>
        <end position="217"/>
    </location>
</feature>
<evidence type="ECO:0000313" key="3">
    <source>
        <dbReference type="EMBL" id="KAJ5345134.1"/>
    </source>
</evidence>
<feature type="compositionally biased region" description="Pro residues" evidence="1">
    <location>
        <begin position="231"/>
        <end position="247"/>
    </location>
</feature>
<dbReference type="PANTHER" id="PTHR15629">
    <property type="entry name" value="SH3YL1 PROTEIN"/>
    <property type="match status" value="1"/>
</dbReference>
<dbReference type="GO" id="GO:0051017">
    <property type="term" value="P:actin filament bundle assembly"/>
    <property type="evidence" value="ECO:0007669"/>
    <property type="project" value="TreeGrafter"/>
</dbReference>
<reference evidence="3" key="2">
    <citation type="journal article" date="2023" name="IMA Fungus">
        <title>Comparative genomic study of the Penicillium genus elucidates a diverse pangenome and 15 lateral gene transfer events.</title>
        <authorList>
            <person name="Petersen C."/>
            <person name="Sorensen T."/>
            <person name="Nielsen M.R."/>
            <person name="Sondergaard T.E."/>
            <person name="Sorensen J.L."/>
            <person name="Fitzpatrick D.A."/>
            <person name="Frisvad J.C."/>
            <person name="Nielsen K.L."/>
        </authorList>
    </citation>
    <scope>NUCLEOTIDE SEQUENCE</scope>
    <source>
        <strain evidence="3">IBT 35673</strain>
    </source>
</reference>
<evidence type="ECO:0000313" key="4">
    <source>
        <dbReference type="Proteomes" id="UP001147695"/>
    </source>
</evidence>
<dbReference type="InterPro" id="IPR007461">
    <property type="entry name" value="Ysc84_actin-binding"/>
</dbReference>
<feature type="compositionally biased region" description="Polar residues" evidence="1">
    <location>
        <begin position="166"/>
        <end position="184"/>
    </location>
</feature>
<feature type="domain" description="Ysc84 actin-binding" evidence="2">
    <location>
        <begin position="3"/>
        <end position="126"/>
    </location>
</feature>
<organism evidence="3 4">
    <name type="scientific">Penicillium brevicompactum</name>
    <dbReference type="NCBI Taxonomy" id="5074"/>
    <lineage>
        <taxon>Eukaryota</taxon>
        <taxon>Fungi</taxon>
        <taxon>Dikarya</taxon>
        <taxon>Ascomycota</taxon>
        <taxon>Pezizomycotina</taxon>
        <taxon>Eurotiomycetes</taxon>
        <taxon>Eurotiomycetidae</taxon>
        <taxon>Eurotiales</taxon>
        <taxon>Aspergillaceae</taxon>
        <taxon>Penicillium</taxon>
    </lineage>
</organism>
<gene>
    <name evidence="3" type="ORF">N7452_003138</name>
</gene>
<proteinExistence type="predicted"/>
<accession>A0A9W9QUG2</accession>
<dbReference type="GO" id="GO:0051666">
    <property type="term" value="P:actin cortical patch localization"/>
    <property type="evidence" value="ECO:0007669"/>
    <property type="project" value="TreeGrafter"/>
</dbReference>
<reference evidence="3" key="1">
    <citation type="submission" date="2022-12" db="EMBL/GenBank/DDBJ databases">
        <authorList>
            <person name="Petersen C."/>
        </authorList>
    </citation>
    <scope>NUCLEOTIDE SEQUENCE</scope>
    <source>
        <strain evidence="3">IBT 35673</strain>
    </source>
</reference>
<dbReference type="PANTHER" id="PTHR15629:SF2">
    <property type="entry name" value="SH3 DOMAIN-CONTAINING YSC84-LIKE PROTEIN 1"/>
    <property type="match status" value="1"/>
</dbReference>